<keyword evidence="1" id="KW-0812">Transmembrane</keyword>
<gene>
    <name evidence="2" type="ORF">SCF082_LOCUS16837</name>
</gene>
<accession>A0ABP0KDM8</accession>
<proteinExistence type="predicted"/>
<keyword evidence="1" id="KW-1133">Transmembrane helix</keyword>
<protein>
    <recommendedName>
        <fullName evidence="4">Acyltransferase 3 domain-containing protein</fullName>
    </recommendedName>
</protein>
<keyword evidence="1" id="KW-0472">Membrane</keyword>
<feature type="transmembrane region" description="Helical" evidence="1">
    <location>
        <begin position="90"/>
        <end position="111"/>
    </location>
</feature>
<organism evidence="2 3">
    <name type="scientific">Durusdinium trenchii</name>
    <dbReference type="NCBI Taxonomy" id="1381693"/>
    <lineage>
        <taxon>Eukaryota</taxon>
        <taxon>Sar</taxon>
        <taxon>Alveolata</taxon>
        <taxon>Dinophyceae</taxon>
        <taxon>Suessiales</taxon>
        <taxon>Symbiodiniaceae</taxon>
        <taxon>Durusdinium</taxon>
    </lineage>
</organism>
<feature type="transmembrane region" description="Helical" evidence="1">
    <location>
        <begin position="123"/>
        <end position="144"/>
    </location>
</feature>
<keyword evidence="3" id="KW-1185">Reference proteome</keyword>
<feature type="transmembrane region" description="Helical" evidence="1">
    <location>
        <begin position="20"/>
        <end position="43"/>
    </location>
</feature>
<evidence type="ECO:0000313" key="2">
    <source>
        <dbReference type="EMBL" id="CAK9024912.1"/>
    </source>
</evidence>
<sequence length="409" mass="46479">MRMRESHKQEGLHSDHVSFTHLGASALLVLGVSVTLFLVGVIFKLLEWRSSGTEKTEHVELERILYFDLWRVLCVALVVLSHSWEGYHEQNFFGVCQWVLQYVTIISAICFARSSTGLGRYCLRLLMFCGLGTMLNWMALFAIADEAIEDPLRVSFQMAYILCLVFGAIGVSPMKWLLKEKKDLNYQVRVEMRHGLAFLPYFMALVLLMPLVFHSSWLEQKSLQVSLLRVPWELMESMLLPCSAVVAHFFLRDSETKAWIGWVWLALLQAGRILNAEPRPGSEIHLLDLYIWSGFIYFVPLAYQAKIGKAIAQLWLLWAVPVALLVGLPGAEPPFPAQYPSPEVMKRARFYFVESVFILAFVTIPSAGKQHTLVIPQSAGPTLDCLNYLSLAAFCSHKAIIDVVQHTWR</sequence>
<evidence type="ECO:0000313" key="3">
    <source>
        <dbReference type="Proteomes" id="UP001642464"/>
    </source>
</evidence>
<feature type="transmembrane region" description="Helical" evidence="1">
    <location>
        <begin position="198"/>
        <end position="218"/>
    </location>
</feature>
<feature type="transmembrane region" description="Helical" evidence="1">
    <location>
        <begin position="310"/>
        <end position="328"/>
    </location>
</feature>
<reference evidence="2 3" key="1">
    <citation type="submission" date="2024-02" db="EMBL/GenBank/DDBJ databases">
        <authorList>
            <person name="Chen Y."/>
            <person name="Shah S."/>
            <person name="Dougan E. K."/>
            <person name="Thang M."/>
            <person name="Chan C."/>
        </authorList>
    </citation>
    <scope>NUCLEOTIDE SEQUENCE [LARGE SCALE GENOMIC DNA]</scope>
</reference>
<evidence type="ECO:0008006" key="4">
    <source>
        <dbReference type="Google" id="ProtNLM"/>
    </source>
</evidence>
<feature type="transmembrane region" description="Helical" evidence="1">
    <location>
        <begin position="286"/>
        <end position="303"/>
    </location>
</feature>
<feature type="transmembrane region" description="Helical" evidence="1">
    <location>
        <begin position="348"/>
        <end position="368"/>
    </location>
</feature>
<evidence type="ECO:0000256" key="1">
    <source>
        <dbReference type="SAM" id="Phobius"/>
    </source>
</evidence>
<comment type="caution">
    <text evidence="2">The sequence shown here is derived from an EMBL/GenBank/DDBJ whole genome shotgun (WGS) entry which is preliminary data.</text>
</comment>
<feature type="transmembrane region" description="Helical" evidence="1">
    <location>
        <begin position="156"/>
        <end position="178"/>
    </location>
</feature>
<dbReference type="Proteomes" id="UP001642464">
    <property type="component" value="Unassembled WGS sequence"/>
</dbReference>
<name>A0ABP0KDM8_9DINO</name>
<dbReference type="EMBL" id="CAXAMM010011068">
    <property type="protein sequence ID" value="CAK9024912.1"/>
    <property type="molecule type" value="Genomic_DNA"/>
</dbReference>